<keyword evidence="6 9" id="KW-0378">Hydrolase</keyword>
<keyword evidence="7 9" id="KW-0460">Magnesium</keyword>
<evidence type="ECO:0000256" key="9">
    <source>
        <dbReference type="HAMAP-Rule" id="MF_01471"/>
    </source>
</evidence>
<dbReference type="GO" id="GO:0046872">
    <property type="term" value="F:metal ion binding"/>
    <property type="evidence" value="ECO:0007669"/>
    <property type="project" value="UniProtKB-UniRule"/>
</dbReference>
<dbReference type="GO" id="GO:0051607">
    <property type="term" value="P:defense response to virus"/>
    <property type="evidence" value="ECO:0007669"/>
    <property type="project" value="UniProtKB-UniRule"/>
</dbReference>
<evidence type="ECO:0000313" key="11">
    <source>
        <dbReference type="Proteomes" id="UP000243168"/>
    </source>
</evidence>
<sequence length="94" mass="11200">MNAQRIRYLVAYDITEHNRLYRIHKKVESYAIGGQKSFYECLLSEHELIHFKQEVTELMQLDEDRLFIFQLHSDTKPMLYGKAHIQSTAPFLLV</sequence>
<dbReference type="NCBIfam" id="TIGR01573">
    <property type="entry name" value="cas2"/>
    <property type="match status" value="1"/>
</dbReference>
<keyword evidence="8 9" id="KW-0051">Antiviral defense</keyword>
<dbReference type="PANTHER" id="PTHR34405">
    <property type="entry name" value="CRISPR-ASSOCIATED ENDORIBONUCLEASE CAS2"/>
    <property type="match status" value="1"/>
</dbReference>
<comment type="function">
    <text evidence="9">CRISPR (clustered regularly interspaced short palindromic repeat), is an adaptive immune system that provides protection against mobile genetic elements (viruses, transposable elements and conjugative plasmids). CRISPR clusters contain sequences complementary to antecedent mobile elements and target invading nucleic acids. CRISPR clusters are transcribed and processed into CRISPR RNA (crRNA). Functions as a ssRNA-specific endoribonuclease. Involved in the integration of spacer DNA into the CRISPR cassette.</text>
</comment>
<dbReference type="Gene3D" id="3.30.70.240">
    <property type="match status" value="1"/>
</dbReference>
<reference evidence="10 11" key="1">
    <citation type="submission" date="2014-11" db="EMBL/GenBank/DDBJ databases">
        <title>Pan-genome of Gallibacterium spp.</title>
        <authorList>
            <person name="Kudirkiene E."/>
            <person name="Bojesen A.M."/>
        </authorList>
    </citation>
    <scope>NUCLEOTIDE SEQUENCE [LARGE SCALE GENOMIC DNA]</scope>
    <source>
        <strain evidence="10 11">F298</strain>
    </source>
</reference>
<evidence type="ECO:0000256" key="4">
    <source>
        <dbReference type="ARBA" id="ARBA00022723"/>
    </source>
</evidence>
<keyword evidence="4 9" id="KW-0479">Metal-binding</keyword>
<dbReference type="RefSeq" id="WP_065234448.1">
    <property type="nucleotide sequence ID" value="NZ_JTJS01000047.1"/>
</dbReference>
<dbReference type="GO" id="GO:0043571">
    <property type="term" value="P:maintenance of CRISPR repeat elements"/>
    <property type="evidence" value="ECO:0007669"/>
    <property type="project" value="UniProtKB-UniRule"/>
</dbReference>
<evidence type="ECO:0000256" key="1">
    <source>
        <dbReference type="ARBA" id="ARBA00001946"/>
    </source>
</evidence>
<comment type="subunit">
    <text evidence="9">Homodimer, forms a heterotetramer with a Cas1 homodimer.</text>
</comment>
<comment type="cofactor">
    <cofactor evidence="1 9">
        <name>Mg(2+)</name>
        <dbReference type="ChEBI" id="CHEBI:18420"/>
    </cofactor>
</comment>
<dbReference type="PANTHER" id="PTHR34405:SF3">
    <property type="entry name" value="CRISPR-ASSOCIATED ENDORIBONUCLEASE CAS2 3"/>
    <property type="match status" value="1"/>
</dbReference>
<evidence type="ECO:0000256" key="2">
    <source>
        <dbReference type="ARBA" id="ARBA00009959"/>
    </source>
</evidence>
<dbReference type="GO" id="GO:0004521">
    <property type="term" value="F:RNA endonuclease activity"/>
    <property type="evidence" value="ECO:0007669"/>
    <property type="project" value="InterPro"/>
</dbReference>
<evidence type="ECO:0000256" key="7">
    <source>
        <dbReference type="ARBA" id="ARBA00022842"/>
    </source>
</evidence>
<protein>
    <recommendedName>
        <fullName evidence="9">CRISPR-associated endoribonuclease Cas2</fullName>
        <ecNumber evidence="9">3.1.-.-</ecNumber>
    </recommendedName>
</protein>
<comment type="caution">
    <text evidence="10">The sequence shown here is derived from an EMBL/GenBank/DDBJ whole genome shotgun (WGS) entry which is preliminary data.</text>
</comment>
<keyword evidence="3 9" id="KW-0540">Nuclease</keyword>
<evidence type="ECO:0000256" key="6">
    <source>
        <dbReference type="ARBA" id="ARBA00022801"/>
    </source>
</evidence>
<dbReference type="Proteomes" id="UP000243168">
    <property type="component" value="Unassembled WGS sequence"/>
</dbReference>
<dbReference type="EMBL" id="JTJS01000047">
    <property type="protein sequence ID" value="OBX09336.1"/>
    <property type="molecule type" value="Genomic_DNA"/>
</dbReference>
<dbReference type="EC" id="3.1.-.-" evidence="9"/>
<organism evidence="10 11">
    <name type="scientific">Gallibacterium genomosp. 3</name>
    <dbReference type="NCBI Taxonomy" id="505345"/>
    <lineage>
        <taxon>Bacteria</taxon>
        <taxon>Pseudomonadati</taxon>
        <taxon>Pseudomonadota</taxon>
        <taxon>Gammaproteobacteria</taxon>
        <taxon>Pasteurellales</taxon>
        <taxon>Pasteurellaceae</taxon>
        <taxon>Gallibacterium</taxon>
    </lineage>
</organism>
<dbReference type="InterPro" id="IPR021127">
    <property type="entry name" value="CRISPR_associated_Cas2"/>
</dbReference>
<dbReference type="CDD" id="cd09725">
    <property type="entry name" value="Cas2_I_II_III"/>
    <property type="match status" value="1"/>
</dbReference>
<dbReference type="InterPro" id="IPR019199">
    <property type="entry name" value="Virulence_VapD/CRISPR_Cas2"/>
</dbReference>
<dbReference type="AlphaFoldDB" id="A0A1A7Q5G1"/>
<proteinExistence type="inferred from homology"/>
<name>A0A1A7Q5G1_9PAST</name>
<evidence type="ECO:0000256" key="5">
    <source>
        <dbReference type="ARBA" id="ARBA00022759"/>
    </source>
</evidence>
<keyword evidence="5 9" id="KW-0255">Endonuclease</keyword>
<dbReference type="Pfam" id="PF09827">
    <property type="entry name" value="CRISPR_Cas2"/>
    <property type="match status" value="1"/>
</dbReference>
<comment type="similarity">
    <text evidence="2 9">Belongs to the CRISPR-associated endoribonuclease Cas2 protein family.</text>
</comment>
<evidence type="ECO:0000313" key="10">
    <source>
        <dbReference type="EMBL" id="OBX09336.1"/>
    </source>
</evidence>
<dbReference type="HAMAP" id="MF_01471">
    <property type="entry name" value="Cas2"/>
    <property type="match status" value="1"/>
</dbReference>
<accession>A0A1A7Q5G1</accession>
<dbReference type="SUPFAM" id="SSF143430">
    <property type="entry name" value="TTP0101/SSO1404-like"/>
    <property type="match status" value="1"/>
</dbReference>
<dbReference type="GO" id="GO:0016787">
    <property type="term" value="F:hydrolase activity"/>
    <property type="evidence" value="ECO:0007669"/>
    <property type="project" value="UniProtKB-KW"/>
</dbReference>
<gene>
    <name evidence="9" type="primary">cas2</name>
    <name evidence="10" type="ORF">QV07_05165</name>
</gene>
<feature type="binding site" evidence="9">
    <location>
        <position position="13"/>
    </location>
    <ligand>
        <name>Mg(2+)</name>
        <dbReference type="ChEBI" id="CHEBI:18420"/>
        <note>catalytic</note>
    </ligand>
</feature>
<evidence type="ECO:0000256" key="8">
    <source>
        <dbReference type="ARBA" id="ARBA00023118"/>
    </source>
</evidence>
<evidence type="ECO:0000256" key="3">
    <source>
        <dbReference type="ARBA" id="ARBA00022722"/>
    </source>
</evidence>